<dbReference type="Gene3D" id="3.30.9.10">
    <property type="entry name" value="D-Amino Acid Oxidase, subunit A, domain 2"/>
    <property type="match status" value="1"/>
</dbReference>
<keyword evidence="3" id="KW-0560">Oxidoreductase</keyword>
<keyword evidence="6" id="KW-1185">Reference proteome</keyword>
<dbReference type="GeneID" id="54349059"/>
<dbReference type="PANTHER" id="PTHR46865:SF2">
    <property type="entry name" value="MONOOXYGENASE"/>
    <property type="match status" value="1"/>
</dbReference>
<evidence type="ECO:0000313" key="6">
    <source>
        <dbReference type="Proteomes" id="UP000800082"/>
    </source>
</evidence>
<dbReference type="Gene3D" id="3.50.50.60">
    <property type="entry name" value="FAD/NAD(P)-binding domain"/>
    <property type="match status" value="1"/>
</dbReference>
<evidence type="ECO:0000256" key="3">
    <source>
        <dbReference type="ARBA" id="ARBA00023002"/>
    </source>
</evidence>
<accession>A0A6A5S1V3</accession>
<dbReference type="OrthoDB" id="655030at2759"/>
<dbReference type="Pfam" id="PF01494">
    <property type="entry name" value="FAD_binding_3"/>
    <property type="match status" value="1"/>
</dbReference>
<evidence type="ECO:0000259" key="4">
    <source>
        <dbReference type="Pfam" id="PF01494"/>
    </source>
</evidence>
<evidence type="ECO:0000256" key="1">
    <source>
        <dbReference type="ARBA" id="ARBA00022630"/>
    </source>
</evidence>
<dbReference type="InterPro" id="IPR002938">
    <property type="entry name" value="FAD-bd"/>
</dbReference>
<dbReference type="Proteomes" id="UP000800082">
    <property type="component" value="Unassembled WGS sequence"/>
</dbReference>
<dbReference type="EMBL" id="ML978960">
    <property type="protein sequence ID" value="KAF1931507.1"/>
    <property type="molecule type" value="Genomic_DNA"/>
</dbReference>
<keyword evidence="1" id="KW-0285">Flavoprotein</keyword>
<reference evidence="5" key="1">
    <citation type="journal article" date="2020" name="Stud. Mycol.">
        <title>101 Dothideomycetes genomes: a test case for predicting lifestyles and emergence of pathogens.</title>
        <authorList>
            <person name="Haridas S."/>
            <person name="Albert R."/>
            <person name="Binder M."/>
            <person name="Bloem J."/>
            <person name="Labutti K."/>
            <person name="Salamov A."/>
            <person name="Andreopoulos B."/>
            <person name="Baker S."/>
            <person name="Barry K."/>
            <person name="Bills G."/>
            <person name="Bluhm B."/>
            <person name="Cannon C."/>
            <person name="Castanera R."/>
            <person name="Culley D."/>
            <person name="Daum C."/>
            <person name="Ezra D."/>
            <person name="Gonzalez J."/>
            <person name="Henrissat B."/>
            <person name="Kuo A."/>
            <person name="Liang C."/>
            <person name="Lipzen A."/>
            <person name="Lutzoni F."/>
            <person name="Magnuson J."/>
            <person name="Mondo S."/>
            <person name="Nolan M."/>
            <person name="Ohm R."/>
            <person name="Pangilinan J."/>
            <person name="Park H.-J."/>
            <person name="Ramirez L."/>
            <person name="Alfaro M."/>
            <person name="Sun H."/>
            <person name="Tritt A."/>
            <person name="Yoshinaga Y."/>
            <person name="Zwiers L.-H."/>
            <person name="Turgeon B."/>
            <person name="Goodwin S."/>
            <person name="Spatafora J."/>
            <person name="Crous P."/>
            <person name="Grigoriev I."/>
        </authorList>
    </citation>
    <scope>NUCLEOTIDE SEQUENCE</scope>
    <source>
        <strain evidence="5">CBS 183.55</strain>
    </source>
</reference>
<gene>
    <name evidence="5" type="ORF">M421DRAFT_417276</name>
</gene>
<evidence type="ECO:0000256" key="2">
    <source>
        <dbReference type="ARBA" id="ARBA00022827"/>
    </source>
</evidence>
<protein>
    <submittedName>
        <fullName evidence="5">FAD/NAD(P)-binding domain-containing protein</fullName>
    </submittedName>
</protein>
<dbReference type="PANTHER" id="PTHR46865">
    <property type="entry name" value="OXIDOREDUCTASE-RELATED"/>
    <property type="match status" value="1"/>
</dbReference>
<evidence type="ECO:0000313" key="5">
    <source>
        <dbReference type="EMBL" id="KAF1931507.1"/>
    </source>
</evidence>
<feature type="domain" description="FAD-binding" evidence="4">
    <location>
        <begin position="2"/>
        <end position="335"/>
    </location>
</feature>
<dbReference type="AlphaFoldDB" id="A0A6A5S1V3"/>
<dbReference type="SUPFAM" id="SSF51905">
    <property type="entry name" value="FAD/NAD(P)-binding domain"/>
    <property type="match status" value="1"/>
</dbReference>
<sequence length="402" mass="45298">MLLIQDGARIAIVEKGPALLPHGQNVDITGVAMTVIKKMGLFDEVKRYHTQEEGTQLVDHNGRPLASFPIKENSIASFTSEFEILRGDMAKILWEASRAQTSTEFLFDTTIQQVLHNDDDSVKIELSNGSVQEFDLLVVADGQWSKLRKQVFVPESVNVIDKNMYVVYFTVPKTKTDNKWWNVYIGLQSRIITLRPDPHGTTRAMFTIMPHNEAQKIAWRNAIRAGRTKQEQLVKQEFASVGWEARRLLDAMSAAPDFYFHPMQQIKMDRWSHNRVICLGDTAFAPTPLTGMGTSLAILGGCMLAGELAQLQPDQHPMSALDAYEKAFRPFVEQTQKIPGILPGAVHPDMAWERWLLQSGISVVAWAASFPSFARLIGGNRTAEENNNGFKLPRYEKLDRML</sequence>
<proteinExistence type="predicted"/>
<organism evidence="5 6">
    <name type="scientific">Didymella exigua CBS 183.55</name>
    <dbReference type="NCBI Taxonomy" id="1150837"/>
    <lineage>
        <taxon>Eukaryota</taxon>
        <taxon>Fungi</taxon>
        <taxon>Dikarya</taxon>
        <taxon>Ascomycota</taxon>
        <taxon>Pezizomycotina</taxon>
        <taxon>Dothideomycetes</taxon>
        <taxon>Pleosporomycetidae</taxon>
        <taxon>Pleosporales</taxon>
        <taxon>Pleosporineae</taxon>
        <taxon>Didymellaceae</taxon>
        <taxon>Didymella</taxon>
    </lineage>
</organism>
<dbReference type="GO" id="GO:0071949">
    <property type="term" value="F:FAD binding"/>
    <property type="evidence" value="ECO:0007669"/>
    <property type="project" value="InterPro"/>
</dbReference>
<dbReference type="RefSeq" id="XP_033451755.1">
    <property type="nucleotide sequence ID" value="XM_033591391.1"/>
</dbReference>
<dbReference type="InterPro" id="IPR036188">
    <property type="entry name" value="FAD/NAD-bd_sf"/>
</dbReference>
<name>A0A6A5S1V3_9PLEO</name>
<dbReference type="GO" id="GO:0016491">
    <property type="term" value="F:oxidoreductase activity"/>
    <property type="evidence" value="ECO:0007669"/>
    <property type="project" value="UniProtKB-KW"/>
</dbReference>
<keyword evidence="2" id="KW-0274">FAD</keyword>
<dbReference type="InterPro" id="IPR051704">
    <property type="entry name" value="FAD_aromatic-hydroxylase"/>
</dbReference>